<evidence type="ECO:0000256" key="4">
    <source>
        <dbReference type="PIRSR" id="PIRSR601461-2"/>
    </source>
</evidence>
<keyword evidence="5" id="KW-0645">Protease</keyword>
<accession>A0A023F773</accession>
<dbReference type="Gene3D" id="2.60.40.1960">
    <property type="match status" value="1"/>
</dbReference>
<feature type="active site" evidence="3">
    <location>
        <position position="92"/>
    </location>
</feature>
<evidence type="ECO:0000259" key="7">
    <source>
        <dbReference type="PROSITE" id="PS51767"/>
    </source>
</evidence>
<proteinExistence type="evidence at transcript level"/>
<dbReference type="PROSITE" id="PS00141">
    <property type="entry name" value="ASP_PROTEASE"/>
    <property type="match status" value="2"/>
</dbReference>
<dbReference type="Gene3D" id="2.40.70.10">
    <property type="entry name" value="Acid Proteases"/>
    <property type="match status" value="2"/>
</dbReference>
<evidence type="ECO:0000256" key="2">
    <source>
        <dbReference type="ARBA" id="ARBA00023157"/>
    </source>
</evidence>
<evidence type="ECO:0000256" key="1">
    <source>
        <dbReference type="ARBA" id="ARBA00007447"/>
    </source>
</evidence>
<organism evidence="8">
    <name type="scientific">Triatoma infestans</name>
    <name type="common">Assassin bug</name>
    <dbReference type="NCBI Taxonomy" id="30076"/>
    <lineage>
        <taxon>Eukaryota</taxon>
        <taxon>Metazoa</taxon>
        <taxon>Ecdysozoa</taxon>
        <taxon>Arthropoda</taxon>
        <taxon>Hexapoda</taxon>
        <taxon>Insecta</taxon>
        <taxon>Pterygota</taxon>
        <taxon>Neoptera</taxon>
        <taxon>Paraneoptera</taxon>
        <taxon>Hemiptera</taxon>
        <taxon>Heteroptera</taxon>
        <taxon>Panheteroptera</taxon>
        <taxon>Cimicomorpha</taxon>
        <taxon>Reduviidae</taxon>
        <taxon>Triatominae</taxon>
        <taxon>Triatoma</taxon>
    </lineage>
</organism>
<dbReference type="InterPro" id="IPR001969">
    <property type="entry name" value="Aspartic_peptidase_AS"/>
</dbReference>
<name>A0A023F773_TRIIF</name>
<evidence type="ECO:0000256" key="5">
    <source>
        <dbReference type="RuleBase" id="RU000454"/>
    </source>
</evidence>
<comment type="similarity">
    <text evidence="1 5">Belongs to the peptidase A1 family.</text>
</comment>
<dbReference type="FunFam" id="2.40.70.10:FF:000044">
    <property type="entry name" value="Lysosomal aspartic protease"/>
    <property type="match status" value="1"/>
</dbReference>
<dbReference type="GO" id="GO:0004190">
    <property type="term" value="F:aspartic-type endopeptidase activity"/>
    <property type="evidence" value="ECO:0007669"/>
    <property type="project" value="UniProtKB-KW"/>
</dbReference>
<reference evidence="8" key="1">
    <citation type="journal article" date="2014" name="PLoS Negl. Trop. Dis.">
        <title>An updated insight into the Sialotranscriptome of Triatoma infestans: developmental stage and geographic variations.</title>
        <authorList>
            <person name="Schwarz A."/>
            <person name="Medrano-Mercado N."/>
            <person name="Schaub G.A."/>
            <person name="Struchiner C.J."/>
            <person name="Bargues M.D."/>
            <person name="Levy M.Z."/>
            <person name="Ribeiro J.M."/>
        </authorList>
    </citation>
    <scope>NUCLEOTIDE SEQUENCE</scope>
    <source>
        <strain evidence="8">Chile</strain>
        <tissue evidence="8">Salivary glands</tissue>
    </source>
</reference>
<feature type="non-terminal residue" evidence="8">
    <location>
        <position position="1"/>
    </location>
</feature>
<dbReference type="FunFam" id="2.40.70.10:FF:000004">
    <property type="entry name" value="Pepsin A"/>
    <property type="match status" value="1"/>
</dbReference>
<keyword evidence="5" id="KW-0064">Aspartyl protease</keyword>
<dbReference type="PROSITE" id="PS51767">
    <property type="entry name" value="PEPTIDASE_A1"/>
    <property type="match status" value="1"/>
</dbReference>
<keyword evidence="6" id="KW-0732">Signal</keyword>
<dbReference type="GO" id="GO:0006508">
    <property type="term" value="P:proteolysis"/>
    <property type="evidence" value="ECO:0007669"/>
    <property type="project" value="UniProtKB-KW"/>
</dbReference>
<dbReference type="SUPFAM" id="SSF50630">
    <property type="entry name" value="Acid proteases"/>
    <property type="match status" value="1"/>
</dbReference>
<feature type="disulfide bond" evidence="4">
    <location>
        <begin position="312"/>
        <end position="349"/>
    </location>
</feature>
<dbReference type="AlphaFoldDB" id="A0A023F773"/>
<dbReference type="PANTHER" id="PTHR47966:SF51">
    <property type="entry name" value="BETA-SITE APP-CLEAVING ENZYME, ISOFORM A-RELATED"/>
    <property type="match status" value="1"/>
</dbReference>
<dbReference type="GO" id="GO:0005764">
    <property type="term" value="C:lysosome"/>
    <property type="evidence" value="ECO:0007669"/>
    <property type="project" value="TreeGrafter"/>
</dbReference>
<dbReference type="PRINTS" id="PR00792">
    <property type="entry name" value="PEPSIN"/>
</dbReference>
<keyword evidence="2 4" id="KW-1015">Disulfide bond</keyword>
<protein>
    <submittedName>
        <fullName evidence="8">Putative cathepsin d</fullName>
    </submittedName>
</protein>
<dbReference type="EMBL" id="GBBI01001668">
    <property type="protein sequence ID" value="JAC17044.1"/>
    <property type="molecule type" value="mRNA"/>
</dbReference>
<dbReference type="Pfam" id="PF00026">
    <property type="entry name" value="Asp"/>
    <property type="match status" value="1"/>
</dbReference>
<feature type="chain" id="PRO_5001515021" evidence="6">
    <location>
        <begin position="19"/>
        <end position="393"/>
    </location>
</feature>
<dbReference type="InterPro" id="IPR033121">
    <property type="entry name" value="PEPTIDASE_A1"/>
</dbReference>
<dbReference type="InterPro" id="IPR021109">
    <property type="entry name" value="Peptidase_aspartic_dom_sf"/>
</dbReference>
<feature type="signal peptide" evidence="6">
    <location>
        <begin position="1"/>
        <end position="18"/>
    </location>
</feature>
<evidence type="ECO:0000256" key="6">
    <source>
        <dbReference type="SAM" id="SignalP"/>
    </source>
</evidence>
<feature type="disulfide bond" evidence="4">
    <location>
        <begin position="105"/>
        <end position="111"/>
    </location>
</feature>
<feature type="domain" description="Peptidase A1" evidence="7">
    <location>
        <begin position="74"/>
        <end position="388"/>
    </location>
</feature>
<evidence type="ECO:0000256" key="3">
    <source>
        <dbReference type="PIRSR" id="PIRSR601461-1"/>
    </source>
</evidence>
<dbReference type="InterPro" id="IPR001461">
    <property type="entry name" value="Aspartic_peptidase_A1"/>
</dbReference>
<feature type="active site" evidence="3">
    <location>
        <position position="279"/>
    </location>
</feature>
<feature type="disulfide bond" evidence="4">
    <location>
        <begin position="270"/>
        <end position="274"/>
    </location>
</feature>
<dbReference type="PANTHER" id="PTHR47966">
    <property type="entry name" value="BETA-SITE APP-CLEAVING ENZYME, ISOFORM A-RELATED"/>
    <property type="match status" value="1"/>
</dbReference>
<sequence>VNMKLSLLILFFIGTFVSNNGTLRVPLKKIYNEPRDFNEFVETATISQASLHRYLLLQKSGVKHMLQKRLNSAYYGEISLGTPPQNFTVVFDTGSSDLWVPSISCFFSIACVNHRKYNRRQSTTYLKDGRSLKIVYGTGDVEGFLSTDTLIISSLKVVNQTFGEVYAESKKPFKNAKYDGILGLGYPSIATDNIAPPHYNMLDQGLIDSPVFSFYLNRNRSETYGGEVMFGGINEDLVKKETLTPIPVSEQKHWRFHMDGINTLTGSNWCKNGCDGIADTGTSLIIGPADDVAAIYKTIGAKIDKNFAFVDCKKVSQLPDIIFKINARSYTLGPQEYILRMRRRGKEVCVAGFSTIPKWTTGPWILGDVFLGKFYSVFDFGNNTVSFGQLKGK</sequence>
<keyword evidence="5" id="KW-0378">Hydrolase</keyword>
<evidence type="ECO:0000313" key="8">
    <source>
        <dbReference type="EMBL" id="JAC17044.1"/>
    </source>
</evidence>